<accession>A0A6S6YUZ2</accession>
<feature type="chain" id="PRO_5028965146" description="RcnB family protein" evidence="2">
    <location>
        <begin position="26"/>
        <end position="165"/>
    </location>
</feature>
<evidence type="ECO:0000256" key="2">
    <source>
        <dbReference type="SAM" id="SignalP"/>
    </source>
</evidence>
<evidence type="ECO:0000256" key="1">
    <source>
        <dbReference type="SAM" id="MobiDB-lite"/>
    </source>
</evidence>
<protein>
    <recommendedName>
        <fullName evidence="5">RcnB family protein</fullName>
    </recommendedName>
</protein>
<feature type="region of interest" description="Disordered" evidence="1">
    <location>
        <begin position="24"/>
        <end position="70"/>
    </location>
</feature>
<dbReference type="AlphaFoldDB" id="A0A6S6YUZ2"/>
<gene>
    <name evidence="3" type="ORF">LMG3431_01494</name>
</gene>
<keyword evidence="4" id="KW-1185">Reference proteome</keyword>
<dbReference type="EMBL" id="CADIJX010000002">
    <property type="protein sequence ID" value="CAB3635324.1"/>
    <property type="molecule type" value="Genomic_DNA"/>
</dbReference>
<keyword evidence="2" id="KW-0732">Signal</keyword>
<evidence type="ECO:0008006" key="5">
    <source>
        <dbReference type="Google" id="ProtNLM"/>
    </source>
</evidence>
<sequence length="165" mass="16809">MQHPRSKVLVIIAASCIALAGQSFAAPPEGKGKPDNAGQGQGNKGNGNGNGNGNKGQSSKGKSGDGDGGGVNITLQHAGITLSTARGYAQEYGLSGYHSLPPGIRKNLARGKPLPPGIAKKMVPGPMLARLPVYPGYEWQVAGSDLILVAITTAIVADVLLNVFD</sequence>
<dbReference type="RefSeq" id="WP_175173839.1">
    <property type="nucleotide sequence ID" value="NZ_CADIJX010000002.1"/>
</dbReference>
<dbReference type="Gene3D" id="3.10.450.160">
    <property type="entry name" value="inner membrane protein cigr"/>
    <property type="match status" value="1"/>
</dbReference>
<feature type="compositionally biased region" description="Gly residues" evidence="1">
    <location>
        <begin position="39"/>
        <end position="54"/>
    </location>
</feature>
<name>A0A6S6YUZ2_9BURK</name>
<evidence type="ECO:0000313" key="4">
    <source>
        <dbReference type="Proteomes" id="UP000494108"/>
    </source>
</evidence>
<feature type="signal peptide" evidence="2">
    <location>
        <begin position="1"/>
        <end position="25"/>
    </location>
</feature>
<organism evidence="3 4">
    <name type="scientific">Achromobacter pestifer</name>
    <dbReference type="NCBI Taxonomy" id="1353889"/>
    <lineage>
        <taxon>Bacteria</taxon>
        <taxon>Pseudomonadati</taxon>
        <taxon>Pseudomonadota</taxon>
        <taxon>Betaproteobacteria</taxon>
        <taxon>Burkholderiales</taxon>
        <taxon>Alcaligenaceae</taxon>
        <taxon>Achromobacter</taxon>
    </lineage>
</organism>
<evidence type="ECO:0000313" key="3">
    <source>
        <dbReference type="EMBL" id="CAB3635324.1"/>
    </source>
</evidence>
<dbReference type="NCBIfam" id="NF040487">
    <property type="entry name" value="T3SS_CigR_fam"/>
    <property type="match status" value="1"/>
</dbReference>
<proteinExistence type="predicted"/>
<reference evidence="3 4" key="1">
    <citation type="submission" date="2020-04" db="EMBL/GenBank/DDBJ databases">
        <authorList>
            <person name="De Canck E."/>
        </authorList>
    </citation>
    <scope>NUCLEOTIDE SEQUENCE [LARGE SCALE GENOMIC DNA]</scope>
    <source>
        <strain evidence="3 4">LMG 3431</strain>
    </source>
</reference>
<dbReference type="Proteomes" id="UP000494108">
    <property type="component" value="Unassembled WGS sequence"/>
</dbReference>